<dbReference type="OrthoDB" id="3248197at2759"/>
<evidence type="ECO:0000256" key="1">
    <source>
        <dbReference type="SAM" id="Coils"/>
    </source>
</evidence>
<feature type="coiled-coil region" evidence="1">
    <location>
        <begin position="74"/>
        <end position="101"/>
    </location>
</feature>
<accession>A0A4Y7TZI6</accession>
<protein>
    <submittedName>
        <fullName evidence="2">Uncharacterized protein</fullName>
    </submittedName>
</protein>
<dbReference type="EMBL" id="QPFP01000001">
    <property type="protein sequence ID" value="TEB39404.1"/>
    <property type="molecule type" value="Genomic_DNA"/>
</dbReference>
<proteinExistence type="predicted"/>
<name>A0A4Y7TZI6_COPMI</name>
<comment type="caution">
    <text evidence="2">The sequence shown here is derived from an EMBL/GenBank/DDBJ whole genome shotgun (WGS) entry which is preliminary data.</text>
</comment>
<keyword evidence="1" id="KW-0175">Coiled coil</keyword>
<dbReference type="STRING" id="71717.A0A4Y7TZI6"/>
<evidence type="ECO:0000313" key="3">
    <source>
        <dbReference type="Proteomes" id="UP000298030"/>
    </source>
</evidence>
<dbReference type="AlphaFoldDB" id="A0A4Y7TZI6"/>
<dbReference type="Proteomes" id="UP000298030">
    <property type="component" value="Unassembled WGS sequence"/>
</dbReference>
<keyword evidence="3" id="KW-1185">Reference proteome</keyword>
<reference evidence="2 3" key="1">
    <citation type="journal article" date="2019" name="Nat. Ecol. Evol.">
        <title>Megaphylogeny resolves global patterns of mushroom evolution.</title>
        <authorList>
            <person name="Varga T."/>
            <person name="Krizsan K."/>
            <person name="Foldi C."/>
            <person name="Dima B."/>
            <person name="Sanchez-Garcia M."/>
            <person name="Sanchez-Ramirez S."/>
            <person name="Szollosi G.J."/>
            <person name="Szarkandi J.G."/>
            <person name="Papp V."/>
            <person name="Albert L."/>
            <person name="Andreopoulos W."/>
            <person name="Angelini C."/>
            <person name="Antonin V."/>
            <person name="Barry K.W."/>
            <person name="Bougher N.L."/>
            <person name="Buchanan P."/>
            <person name="Buyck B."/>
            <person name="Bense V."/>
            <person name="Catcheside P."/>
            <person name="Chovatia M."/>
            <person name="Cooper J."/>
            <person name="Damon W."/>
            <person name="Desjardin D."/>
            <person name="Finy P."/>
            <person name="Geml J."/>
            <person name="Haridas S."/>
            <person name="Hughes K."/>
            <person name="Justo A."/>
            <person name="Karasinski D."/>
            <person name="Kautmanova I."/>
            <person name="Kiss B."/>
            <person name="Kocsube S."/>
            <person name="Kotiranta H."/>
            <person name="LaButti K.M."/>
            <person name="Lechner B.E."/>
            <person name="Liimatainen K."/>
            <person name="Lipzen A."/>
            <person name="Lukacs Z."/>
            <person name="Mihaltcheva S."/>
            <person name="Morgado L.N."/>
            <person name="Niskanen T."/>
            <person name="Noordeloos M.E."/>
            <person name="Ohm R.A."/>
            <person name="Ortiz-Santana B."/>
            <person name="Ovrebo C."/>
            <person name="Racz N."/>
            <person name="Riley R."/>
            <person name="Savchenko A."/>
            <person name="Shiryaev A."/>
            <person name="Soop K."/>
            <person name="Spirin V."/>
            <person name="Szebenyi C."/>
            <person name="Tomsovsky M."/>
            <person name="Tulloss R.E."/>
            <person name="Uehling J."/>
            <person name="Grigoriev I.V."/>
            <person name="Vagvolgyi C."/>
            <person name="Papp T."/>
            <person name="Martin F.M."/>
            <person name="Miettinen O."/>
            <person name="Hibbett D.S."/>
            <person name="Nagy L.G."/>
        </authorList>
    </citation>
    <scope>NUCLEOTIDE SEQUENCE [LARGE SCALE GENOMIC DNA]</scope>
    <source>
        <strain evidence="2 3">FP101781</strain>
    </source>
</reference>
<evidence type="ECO:0000313" key="2">
    <source>
        <dbReference type="EMBL" id="TEB39404.1"/>
    </source>
</evidence>
<organism evidence="2 3">
    <name type="scientific">Coprinellus micaceus</name>
    <name type="common">Glistening ink-cap mushroom</name>
    <name type="synonym">Coprinus micaceus</name>
    <dbReference type="NCBI Taxonomy" id="71717"/>
    <lineage>
        <taxon>Eukaryota</taxon>
        <taxon>Fungi</taxon>
        <taxon>Dikarya</taxon>
        <taxon>Basidiomycota</taxon>
        <taxon>Agaricomycotina</taxon>
        <taxon>Agaricomycetes</taxon>
        <taxon>Agaricomycetidae</taxon>
        <taxon>Agaricales</taxon>
        <taxon>Agaricineae</taxon>
        <taxon>Psathyrellaceae</taxon>
        <taxon>Coprinellus</taxon>
    </lineage>
</organism>
<sequence length="376" mass="42917">MGSAPSCDSPYSMPGTLSMDSGIQRRREMHPTFEALLHSNDPPSDSESTSIREQLATCRSHLAVLENAIQGLSGLKEESQLEELKRQRDELTARINTHRGLLSPLRALPEDILREIFILSLPSNHNFTISPTHTPIVLAHVCRRWREVVFTVWSSIHIPLPASPSLVSLVELWLTRTRSLPLSLSFSSVKPKYGPTIPHLSRWFAILQPFSHRLNGISFTLSGNGDQISNFMEKQYWQIGFNPVQQVPKVAIHIDVFDPYNRQHFANILPSLGIHQNSRLRELRLSMNFHMLTLPDCFDRAVPWRNITTLNLQTRNFHRSIPNIIRNGVLLRILFRCFNIIHLHTFAGGALRVFNNNEAIPDNITNAKLRHATLFF</sequence>
<gene>
    <name evidence="2" type="ORF">FA13DRAFT_758</name>
</gene>